<keyword evidence="2" id="KW-1185">Reference proteome</keyword>
<evidence type="ECO:0000313" key="2">
    <source>
        <dbReference type="Proteomes" id="UP000886501"/>
    </source>
</evidence>
<comment type="caution">
    <text evidence="1">The sequence shown here is derived from an EMBL/GenBank/DDBJ whole genome shotgun (WGS) entry which is preliminary data.</text>
</comment>
<proteinExistence type="predicted"/>
<protein>
    <submittedName>
        <fullName evidence="1">Uncharacterized protein</fullName>
    </submittedName>
</protein>
<dbReference type="Proteomes" id="UP000886501">
    <property type="component" value="Unassembled WGS sequence"/>
</dbReference>
<evidence type="ECO:0000313" key="1">
    <source>
        <dbReference type="EMBL" id="KAF9644762.1"/>
    </source>
</evidence>
<reference evidence="1" key="1">
    <citation type="submission" date="2019-10" db="EMBL/GenBank/DDBJ databases">
        <authorList>
            <consortium name="DOE Joint Genome Institute"/>
            <person name="Kuo A."/>
            <person name="Miyauchi S."/>
            <person name="Kiss E."/>
            <person name="Drula E."/>
            <person name="Kohler A."/>
            <person name="Sanchez-Garcia M."/>
            <person name="Andreopoulos B."/>
            <person name="Barry K.W."/>
            <person name="Bonito G."/>
            <person name="Buee M."/>
            <person name="Carver A."/>
            <person name="Chen C."/>
            <person name="Cichocki N."/>
            <person name="Clum A."/>
            <person name="Culley D."/>
            <person name="Crous P.W."/>
            <person name="Fauchery L."/>
            <person name="Girlanda M."/>
            <person name="Hayes R."/>
            <person name="Keri Z."/>
            <person name="Labutti K."/>
            <person name="Lipzen A."/>
            <person name="Lombard V."/>
            <person name="Magnuson J."/>
            <person name="Maillard F."/>
            <person name="Morin E."/>
            <person name="Murat C."/>
            <person name="Nolan M."/>
            <person name="Ohm R."/>
            <person name="Pangilinan J."/>
            <person name="Pereira M."/>
            <person name="Perotto S."/>
            <person name="Peter M."/>
            <person name="Riley R."/>
            <person name="Sitrit Y."/>
            <person name="Stielow B."/>
            <person name="Szollosi G."/>
            <person name="Zifcakova L."/>
            <person name="Stursova M."/>
            <person name="Spatafora J.W."/>
            <person name="Tedersoo L."/>
            <person name="Vaario L.-M."/>
            <person name="Yamada A."/>
            <person name="Yan M."/>
            <person name="Wang P."/>
            <person name="Xu J."/>
            <person name="Bruns T."/>
            <person name="Baldrian P."/>
            <person name="Vilgalys R."/>
            <person name="Henrissat B."/>
            <person name="Grigoriev I.V."/>
            <person name="Hibbett D."/>
            <person name="Nagy L.G."/>
            <person name="Martin F.M."/>
        </authorList>
    </citation>
    <scope>NUCLEOTIDE SEQUENCE</scope>
    <source>
        <strain evidence="1">P2</strain>
    </source>
</reference>
<name>A0ACB6Z5G2_THEGA</name>
<gene>
    <name evidence="1" type="ORF">BDM02DRAFT_872609</name>
</gene>
<organism evidence="1 2">
    <name type="scientific">Thelephora ganbajun</name>
    <name type="common">Ganba fungus</name>
    <dbReference type="NCBI Taxonomy" id="370292"/>
    <lineage>
        <taxon>Eukaryota</taxon>
        <taxon>Fungi</taxon>
        <taxon>Dikarya</taxon>
        <taxon>Basidiomycota</taxon>
        <taxon>Agaricomycotina</taxon>
        <taxon>Agaricomycetes</taxon>
        <taxon>Thelephorales</taxon>
        <taxon>Thelephoraceae</taxon>
        <taxon>Thelephora</taxon>
    </lineage>
</organism>
<reference evidence="1" key="2">
    <citation type="journal article" date="2020" name="Nat. Commun.">
        <title>Large-scale genome sequencing of mycorrhizal fungi provides insights into the early evolution of symbiotic traits.</title>
        <authorList>
            <person name="Miyauchi S."/>
            <person name="Kiss E."/>
            <person name="Kuo A."/>
            <person name="Drula E."/>
            <person name="Kohler A."/>
            <person name="Sanchez-Garcia M."/>
            <person name="Morin E."/>
            <person name="Andreopoulos B."/>
            <person name="Barry K.W."/>
            <person name="Bonito G."/>
            <person name="Buee M."/>
            <person name="Carver A."/>
            <person name="Chen C."/>
            <person name="Cichocki N."/>
            <person name="Clum A."/>
            <person name="Culley D."/>
            <person name="Crous P.W."/>
            <person name="Fauchery L."/>
            <person name="Girlanda M."/>
            <person name="Hayes R.D."/>
            <person name="Keri Z."/>
            <person name="LaButti K."/>
            <person name="Lipzen A."/>
            <person name="Lombard V."/>
            <person name="Magnuson J."/>
            <person name="Maillard F."/>
            <person name="Murat C."/>
            <person name="Nolan M."/>
            <person name="Ohm R.A."/>
            <person name="Pangilinan J."/>
            <person name="Pereira M.F."/>
            <person name="Perotto S."/>
            <person name="Peter M."/>
            <person name="Pfister S."/>
            <person name="Riley R."/>
            <person name="Sitrit Y."/>
            <person name="Stielow J.B."/>
            <person name="Szollosi G."/>
            <person name="Zifcakova L."/>
            <person name="Stursova M."/>
            <person name="Spatafora J.W."/>
            <person name="Tedersoo L."/>
            <person name="Vaario L.M."/>
            <person name="Yamada A."/>
            <person name="Yan M."/>
            <person name="Wang P."/>
            <person name="Xu J."/>
            <person name="Bruns T."/>
            <person name="Baldrian P."/>
            <person name="Vilgalys R."/>
            <person name="Dunand C."/>
            <person name="Henrissat B."/>
            <person name="Grigoriev I.V."/>
            <person name="Hibbett D."/>
            <person name="Nagy L.G."/>
            <person name="Martin F.M."/>
        </authorList>
    </citation>
    <scope>NUCLEOTIDE SEQUENCE</scope>
    <source>
        <strain evidence="1">P2</strain>
    </source>
</reference>
<dbReference type="EMBL" id="MU118120">
    <property type="protein sequence ID" value="KAF9644762.1"/>
    <property type="molecule type" value="Genomic_DNA"/>
</dbReference>
<accession>A0ACB6Z5G2</accession>
<sequence length="230" mass="26340">MAVGLCLNCSVEKDMRSLKKCGGCGIALYCSTECQKISWKTTHKYSCVSVAPLPSMGIEDFDRRFNKTIERWMYEWRGILEGYSMAALDLANYPERHITHAMCLELRHTGNKIPARSFEFMNGRVCAIEEILSRQPELKVLRDPPSLVGQRVHYVMAFYFDPANTKISRCKIRAQAWTDPSIGSRWHLLDKEISAFLAMKVFDLAKSDFEKGDPNKMRAGEVEPFLQLML</sequence>